<dbReference type="SUPFAM" id="SSF144091">
    <property type="entry name" value="Rhomboid-like"/>
    <property type="match status" value="1"/>
</dbReference>
<comment type="caution">
    <text evidence="9">The sequence shown here is derived from an EMBL/GenBank/DDBJ whole genome shotgun (WGS) entry which is preliminary data.</text>
</comment>
<sequence>MAVAPVTHVLLIVNLLVFGLQMTAADGLIRQFALWPLGAGFQFWQVVTSAFLHGSLFHLAVNMLGVWMFGREVERAIGSARFVQLYTVSVFAAAIAQLITQGFGEPVPTVGASGGLFGLLGAYALLFPRRRVMLLFPPIPLPAPVFVTLYAAFELYAGVTGTMSGIAHFAHLGGLAGGLLLLRSWRRRARWR</sequence>
<feature type="transmembrane region" description="Helical" evidence="7">
    <location>
        <begin position="49"/>
        <end position="70"/>
    </location>
</feature>
<dbReference type="PANTHER" id="PTHR43731:SF14">
    <property type="entry name" value="PRESENILIN-ASSOCIATED RHOMBOID-LIKE PROTEIN, MITOCHONDRIAL"/>
    <property type="match status" value="1"/>
</dbReference>
<keyword evidence="5 7" id="KW-1133">Transmembrane helix</keyword>
<evidence type="ECO:0000256" key="3">
    <source>
        <dbReference type="ARBA" id="ARBA00022692"/>
    </source>
</evidence>
<evidence type="ECO:0000256" key="7">
    <source>
        <dbReference type="SAM" id="Phobius"/>
    </source>
</evidence>
<feature type="transmembrane region" description="Helical" evidence="7">
    <location>
        <begin position="165"/>
        <end position="182"/>
    </location>
</feature>
<dbReference type="GO" id="GO:0008233">
    <property type="term" value="F:peptidase activity"/>
    <property type="evidence" value="ECO:0007669"/>
    <property type="project" value="UniProtKB-KW"/>
</dbReference>
<dbReference type="RefSeq" id="WP_352888557.1">
    <property type="nucleotide sequence ID" value="NZ_JBEPIJ010000006.1"/>
</dbReference>
<comment type="similarity">
    <text evidence="2">Belongs to the peptidase S54 family.</text>
</comment>
<feature type="transmembrane region" description="Helical" evidence="7">
    <location>
        <begin position="82"/>
        <end position="103"/>
    </location>
</feature>
<proteinExistence type="inferred from homology"/>
<keyword evidence="3 7" id="KW-0812">Transmembrane</keyword>
<dbReference type="InterPro" id="IPR050925">
    <property type="entry name" value="Rhomboid_protease_S54"/>
</dbReference>
<evidence type="ECO:0000256" key="2">
    <source>
        <dbReference type="ARBA" id="ARBA00009045"/>
    </source>
</evidence>
<dbReference type="InterPro" id="IPR022764">
    <property type="entry name" value="Peptidase_S54_rhomboid_dom"/>
</dbReference>
<evidence type="ECO:0000256" key="5">
    <source>
        <dbReference type="ARBA" id="ARBA00022989"/>
    </source>
</evidence>
<accession>A0ABV2AB96</accession>
<keyword evidence="6 7" id="KW-0472">Membrane</keyword>
<evidence type="ECO:0000259" key="8">
    <source>
        <dbReference type="Pfam" id="PF01694"/>
    </source>
</evidence>
<dbReference type="EC" id="3.4.21.-" evidence="9"/>
<dbReference type="Proteomes" id="UP001465331">
    <property type="component" value="Unassembled WGS sequence"/>
</dbReference>
<evidence type="ECO:0000313" key="9">
    <source>
        <dbReference type="EMBL" id="MES0873729.1"/>
    </source>
</evidence>
<feature type="transmembrane region" description="Helical" evidence="7">
    <location>
        <begin position="134"/>
        <end position="153"/>
    </location>
</feature>
<dbReference type="InterPro" id="IPR035952">
    <property type="entry name" value="Rhomboid-like_sf"/>
</dbReference>
<organism evidence="9 10">
    <name type="scientific">Sinimarinibacterium thermocellulolyticum</name>
    <dbReference type="NCBI Taxonomy" id="3170016"/>
    <lineage>
        <taxon>Bacteria</taxon>
        <taxon>Pseudomonadati</taxon>
        <taxon>Pseudomonadota</taxon>
        <taxon>Gammaproteobacteria</taxon>
        <taxon>Nevskiales</taxon>
        <taxon>Nevskiaceae</taxon>
        <taxon>Sinimarinibacterium</taxon>
    </lineage>
</organism>
<dbReference type="PANTHER" id="PTHR43731">
    <property type="entry name" value="RHOMBOID PROTEASE"/>
    <property type="match status" value="1"/>
</dbReference>
<keyword evidence="4 9" id="KW-0378">Hydrolase</keyword>
<evidence type="ECO:0000256" key="6">
    <source>
        <dbReference type="ARBA" id="ARBA00023136"/>
    </source>
</evidence>
<gene>
    <name evidence="9" type="ORF">ABSH63_06905</name>
</gene>
<protein>
    <submittedName>
        <fullName evidence="9">Rhomboid family intramembrane serine protease</fullName>
        <ecNumber evidence="9">3.4.21.-</ecNumber>
    </submittedName>
</protein>
<feature type="domain" description="Peptidase S54 rhomboid" evidence="8">
    <location>
        <begin position="42"/>
        <end position="182"/>
    </location>
</feature>
<keyword evidence="9" id="KW-0645">Protease</keyword>
<feature type="transmembrane region" description="Helical" evidence="7">
    <location>
        <begin position="109"/>
        <end position="127"/>
    </location>
</feature>
<dbReference type="EMBL" id="JBEPIJ010000006">
    <property type="protein sequence ID" value="MES0873729.1"/>
    <property type="molecule type" value="Genomic_DNA"/>
</dbReference>
<evidence type="ECO:0000313" key="10">
    <source>
        <dbReference type="Proteomes" id="UP001465331"/>
    </source>
</evidence>
<dbReference type="GO" id="GO:0006508">
    <property type="term" value="P:proteolysis"/>
    <property type="evidence" value="ECO:0007669"/>
    <property type="project" value="UniProtKB-KW"/>
</dbReference>
<keyword evidence="10" id="KW-1185">Reference proteome</keyword>
<evidence type="ECO:0000256" key="1">
    <source>
        <dbReference type="ARBA" id="ARBA00004141"/>
    </source>
</evidence>
<evidence type="ECO:0000256" key="4">
    <source>
        <dbReference type="ARBA" id="ARBA00022801"/>
    </source>
</evidence>
<dbReference type="Gene3D" id="1.20.1540.10">
    <property type="entry name" value="Rhomboid-like"/>
    <property type="match status" value="1"/>
</dbReference>
<name>A0ABV2AB96_9GAMM</name>
<reference evidence="9 10" key="1">
    <citation type="submission" date="2024-06" db="EMBL/GenBank/DDBJ databases">
        <authorList>
            <person name="Li Z."/>
            <person name="Jiang Y."/>
        </authorList>
    </citation>
    <scope>NUCLEOTIDE SEQUENCE [LARGE SCALE GENOMIC DNA]</scope>
    <source>
        <strain evidence="9 10">HSW-8</strain>
    </source>
</reference>
<dbReference type="Pfam" id="PF01694">
    <property type="entry name" value="Rhomboid"/>
    <property type="match status" value="1"/>
</dbReference>
<comment type="subcellular location">
    <subcellularLocation>
        <location evidence="1">Membrane</location>
        <topology evidence="1">Multi-pass membrane protein</topology>
    </subcellularLocation>
</comment>